<dbReference type="GO" id="GO:0005737">
    <property type="term" value="C:cytoplasm"/>
    <property type="evidence" value="ECO:0007669"/>
    <property type="project" value="UniProtKB-SubCell"/>
</dbReference>
<evidence type="ECO:0000256" key="11">
    <source>
        <dbReference type="SAM" id="MobiDB-lite"/>
    </source>
</evidence>
<protein>
    <recommendedName>
        <fullName evidence="10">Transmembrane protein 188</fullName>
    </recommendedName>
</protein>
<dbReference type="KEGG" id="mrr:Moror_5183"/>
<evidence type="ECO:0000256" key="12">
    <source>
        <dbReference type="SAM" id="Phobius"/>
    </source>
</evidence>
<accession>V2X9V2</accession>
<evidence type="ECO:0000313" key="14">
    <source>
        <dbReference type="Proteomes" id="UP000017559"/>
    </source>
</evidence>
<dbReference type="EMBL" id="AWSO01000573">
    <property type="protein sequence ID" value="ESK89235.1"/>
    <property type="molecule type" value="Genomic_DNA"/>
</dbReference>
<keyword evidence="4" id="KW-0963">Cytoplasm</keyword>
<evidence type="ECO:0000256" key="6">
    <source>
        <dbReference type="ARBA" id="ARBA00022989"/>
    </source>
</evidence>
<dbReference type="InterPro" id="IPR005605">
    <property type="entry name" value="Spo7"/>
</dbReference>
<evidence type="ECO:0000313" key="13">
    <source>
        <dbReference type="EMBL" id="ESK89235.1"/>
    </source>
</evidence>
<feature type="compositionally biased region" description="Low complexity" evidence="11">
    <location>
        <begin position="289"/>
        <end position="300"/>
    </location>
</feature>
<dbReference type="Pfam" id="PF03907">
    <property type="entry name" value="Spo7"/>
    <property type="match status" value="1"/>
</dbReference>
<evidence type="ECO:0000256" key="5">
    <source>
        <dbReference type="ARBA" id="ARBA00022692"/>
    </source>
</evidence>
<dbReference type="GO" id="GO:0031965">
    <property type="term" value="C:nuclear membrane"/>
    <property type="evidence" value="ECO:0007669"/>
    <property type="project" value="UniProtKB-SubCell"/>
</dbReference>
<dbReference type="HOGENOM" id="CLU_041822_0_0_1"/>
<sequence length="378" mass="43067">MPPRSTPPPTRSVHHPPNDPSVYRDLLLFEERLKTNAASLQKRKSRYQLFLLQLLLVIAFLLWEVLMPPQSSLLAIPYNMLLQRLLPDVYRPETPMTLHPYFTSGLLFVSVTTLVLFFASGLYSEKIAYANKYVPHANRALRSFNMYLNVRKPPLRSKFYFNPLSFFFPRPDEQPATRRPESRTSTPRGSRASSPAPSDEESNHFRRRSPSQGKAITISPIPPANNPRGELIFSSKVDKQFRESYERYRSAFERKREEVARQERNARWWGRLMFWRKAPPPVQPHQHTRTTSISGSTSRGRGSRGGTPPNSAIGTPRSSSPSALTRSTGSRSGRMSTPSRSDRSASPGRRRRPLDEQGNTETDMRTIALERSLGLSTT</sequence>
<evidence type="ECO:0000256" key="4">
    <source>
        <dbReference type="ARBA" id="ARBA00022490"/>
    </source>
</evidence>
<dbReference type="InterPro" id="IPR019168">
    <property type="entry name" value="NEP1-R1"/>
</dbReference>
<dbReference type="GO" id="GO:0019888">
    <property type="term" value="F:protein phosphatase regulator activity"/>
    <property type="evidence" value="ECO:0007669"/>
    <property type="project" value="InterPro"/>
</dbReference>
<dbReference type="AlphaFoldDB" id="V2X9V2"/>
<feature type="compositionally biased region" description="Polar residues" evidence="11">
    <location>
        <begin position="308"/>
        <end position="324"/>
    </location>
</feature>
<keyword evidence="14" id="KW-1185">Reference proteome</keyword>
<keyword evidence="7" id="KW-0443">Lipid metabolism</keyword>
<feature type="compositionally biased region" description="Low complexity" evidence="11">
    <location>
        <begin position="325"/>
        <end position="339"/>
    </location>
</feature>
<dbReference type="Proteomes" id="UP000017559">
    <property type="component" value="Unassembled WGS sequence"/>
</dbReference>
<evidence type="ECO:0000256" key="2">
    <source>
        <dbReference type="ARBA" id="ARBA00004496"/>
    </source>
</evidence>
<gene>
    <name evidence="13" type="ORF">Moror_5183</name>
</gene>
<keyword evidence="6 12" id="KW-1133">Transmembrane helix</keyword>
<evidence type="ECO:0000256" key="3">
    <source>
        <dbReference type="ARBA" id="ARBA00010998"/>
    </source>
</evidence>
<feature type="transmembrane region" description="Helical" evidence="12">
    <location>
        <begin position="49"/>
        <end position="66"/>
    </location>
</feature>
<dbReference type="GO" id="GO:0071595">
    <property type="term" value="C:Nem1-Spo7 phosphatase complex"/>
    <property type="evidence" value="ECO:0007669"/>
    <property type="project" value="InterPro"/>
</dbReference>
<evidence type="ECO:0000256" key="1">
    <source>
        <dbReference type="ARBA" id="ARBA00004232"/>
    </source>
</evidence>
<organism evidence="13 14">
    <name type="scientific">Moniliophthora roreri (strain MCA 2997)</name>
    <name type="common">Cocoa frosty pod rot fungus</name>
    <name type="synonym">Crinipellis roreri</name>
    <dbReference type="NCBI Taxonomy" id="1381753"/>
    <lineage>
        <taxon>Eukaryota</taxon>
        <taxon>Fungi</taxon>
        <taxon>Dikarya</taxon>
        <taxon>Basidiomycota</taxon>
        <taxon>Agaricomycotina</taxon>
        <taxon>Agaricomycetes</taxon>
        <taxon>Agaricomycetidae</taxon>
        <taxon>Agaricales</taxon>
        <taxon>Marasmiineae</taxon>
        <taxon>Marasmiaceae</taxon>
        <taxon>Moniliophthora</taxon>
    </lineage>
</organism>
<dbReference type="OrthoDB" id="5599171at2759"/>
<feature type="compositionally biased region" description="Basic and acidic residues" evidence="11">
    <location>
        <begin position="171"/>
        <end position="182"/>
    </location>
</feature>
<dbReference type="PANTHER" id="PTHR20996:SF1">
    <property type="entry name" value="NUCLEAR ENVELOPE PHOSPHATASE-REGULATORY SUBUNIT 1"/>
    <property type="match status" value="1"/>
</dbReference>
<keyword evidence="5 12" id="KW-0812">Transmembrane</keyword>
<comment type="similarity">
    <text evidence="3">Belongs to the CNEP1R1 family.</text>
</comment>
<proteinExistence type="inferred from homology"/>
<keyword evidence="9" id="KW-0539">Nucleus</keyword>
<comment type="caution">
    <text evidence="13">The sequence shown here is derived from an EMBL/GenBank/DDBJ whole genome shotgun (WGS) entry which is preliminary data.</text>
</comment>
<dbReference type="GO" id="GO:0006629">
    <property type="term" value="P:lipid metabolic process"/>
    <property type="evidence" value="ECO:0007669"/>
    <property type="project" value="UniProtKB-KW"/>
</dbReference>
<dbReference type="PANTHER" id="PTHR20996">
    <property type="entry name" value="NUCLEAR ENVELOPE PHOSPHATASE-REGULATORY SUBUNIT 1"/>
    <property type="match status" value="1"/>
</dbReference>
<reference evidence="13 14" key="1">
    <citation type="journal article" date="2014" name="BMC Genomics">
        <title>Genome and secretome analysis of the hemibiotrophic fungal pathogen, Moniliophthora roreri, which causes frosty pod rot disease of cacao: mechanisms of the biotrophic and necrotrophic phases.</title>
        <authorList>
            <person name="Meinhardt L.W."/>
            <person name="Costa G.G.L."/>
            <person name="Thomazella D.P.T."/>
            <person name="Teixeira P.J.P.L."/>
            <person name="Carazzolle M.F."/>
            <person name="Schuster S.C."/>
            <person name="Carlson J.E."/>
            <person name="Guiltinan M.J."/>
            <person name="Mieczkowski P."/>
            <person name="Farmer A."/>
            <person name="Ramaraj T."/>
            <person name="Crozier J."/>
            <person name="Davis R.E."/>
            <person name="Shao J."/>
            <person name="Melnick R.L."/>
            <person name="Pereira G.A.G."/>
            <person name="Bailey B.A."/>
        </authorList>
    </citation>
    <scope>NUCLEOTIDE SEQUENCE [LARGE SCALE GENOMIC DNA]</scope>
    <source>
        <strain evidence="13 14">MCA 2997</strain>
    </source>
</reference>
<evidence type="ECO:0000256" key="8">
    <source>
        <dbReference type="ARBA" id="ARBA00023136"/>
    </source>
</evidence>
<evidence type="ECO:0000256" key="7">
    <source>
        <dbReference type="ARBA" id="ARBA00023098"/>
    </source>
</evidence>
<feature type="region of interest" description="Disordered" evidence="11">
    <location>
        <begin position="171"/>
        <end position="233"/>
    </location>
</feature>
<evidence type="ECO:0000256" key="9">
    <source>
        <dbReference type="ARBA" id="ARBA00023242"/>
    </source>
</evidence>
<name>V2X9V2_MONRO</name>
<evidence type="ECO:0000256" key="10">
    <source>
        <dbReference type="ARBA" id="ARBA00030458"/>
    </source>
</evidence>
<feature type="region of interest" description="Disordered" evidence="11">
    <location>
        <begin position="278"/>
        <end position="378"/>
    </location>
</feature>
<feature type="transmembrane region" description="Helical" evidence="12">
    <location>
        <begin position="101"/>
        <end position="123"/>
    </location>
</feature>
<comment type="subcellular location">
    <subcellularLocation>
        <location evidence="2">Cytoplasm</location>
    </subcellularLocation>
    <subcellularLocation>
        <location evidence="1">Nucleus membrane</location>
        <topology evidence="1">Multi-pass membrane protein</topology>
    </subcellularLocation>
</comment>
<feature type="compositionally biased region" description="Low complexity" evidence="11">
    <location>
        <begin position="183"/>
        <end position="197"/>
    </location>
</feature>
<keyword evidence="8 12" id="KW-0472">Membrane</keyword>
<dbReference type="STRING" id="1381753.V2X9V2"/>